<evidence type="ECO:0000256" key="11">
    <source>
        <dbReference type="ARBA" id="ARBA00023170"/>
    </source>
</evidence>
<keyword evidence="5 13" id="KW-0812">Transmembrane</keyword>
<dbReference type="InterPro" id="IPR000157">
    <property type="entry name" value="TIR_dom"/>
</dbReference>
<evidence type="ECO:0000256" key="6">
    <source>
        <dbReference type="ARBA" id="ARBA00022729"/>
    </source>
</evidence>
<dbReference type="SMART" id="SM00255">
    <property type="entry name" value="TIR"/>
    <property type="match status" value="1"/>
</dbReference>
<evidence type="ECO:0000256" key="7">
    <source>
        <dbReference type="ARBA" id="ARBA00022737"/>
    </source>
</evidence>
<evidence type="ECO:0000256" key="9">
    <source>
        <dbReference type="ARBA" id="ARBA00022989"/>
    </source>
</evidence>
<comment type="similarity">
    <text evidence="2">Belongs to the Toll-like receptor family.</text>
</comment>
<dbReference type="PANTHER" id="PTHR24365">
    <property type="entry name" value="TOLL-LIKE RECEPTOR"/>
    <property type="match status" value="1"/>
</dbReference>
<keyword evidence="4" id="KW-0433">Leucine-rich repeat</keyword>
<evidence type="ECO:0000256" key="12">
    <source>
        <dbReference type="ARBA" id="ARBA00023180"/>
    </source>
</evidence>
<dbReference type="PROSITE" id="PS50104">
    <property type="entry name" value="TIR"/>
    <property type="match status" value="1"/>
</dbReference>
<dbReference type="InterPro" id="IPR032675">
    <property type="entry name" value="LRR_dom_sf"/>
</dbReference>
<evidence type="ECO:0000256" key="2">
    <source>
        <dbReference type="ARBA" id="ARBA00009634"/>
    </source>
</evidence>
<comment type="subcellular location">
    <subcellularLocation>
        <location evidence="1">Membrane</location>
        <topology evidence="1">Single-pass type I membrane protein</topology>
    </subcellularLocation>
</comment>
<dbReference type="PANTHER" id="PTHR24365:SF530">
    <property type="entry name" value="MSTPROX-RELATED"/>
    <property type="match status" value="1"/>
</dbReference>
<evidence type="ECO:0000259" key="14">
    <source>
        <dbReference type="PROSITE" id="PS50104"/>
    </source>
</evidence>
<dbReference type="Gene3D" id="3.80.10.10">
    <property type="entry name" value="Ribonuclease Inhibitor"/>
    <property type="match status" value="1"/>
</dbReference>
<organism evidence="15 16">
    <name type="scientific">Rhipicephalus microplus</name>
    <name type="common">Cattle tick</name>
    <name type="synonym">Boophilus microplus</name>
    <dbReference type="NCBI Taxonomy" id="6941"/>
    <lineage>
        <taxon>Eukaryota</taxon>
        <taxon>Metazoa</taxon>
        <taxon>Ecdysozoa</taxon>
        <taxon>Arthropoda</taxon>
        <taxon>Chelicerata</taxon>
        <taxon>Arachnida</taxon>
        <taxon>Acari</taxon>
        <taxon>Parasitiformes</taxon>
        <taxon>Ixodida</taxon>
        <taxon>Ixodoidea</taxon>
        <taxon>Ixodidae</taxon>
        <taxon>Rhipicephalinae</taxon>
        <taxon>Rhipicephalus</taxon>
        <taxon>Boophilus</taxon>
    </lineage>
</organism>
<evidence type="ECO:0000256" key="1">
    <source>
        <dbReference type="ARBA" id="ARBA00004479"/>
    </source>
</evidence>
<reference evidence="15" key="2">
    <citation type="submission" date="2021-09" db="EMBL/GenBank/DDBJ databases">
        <authorList>
            <person name="Jia N."/>
            <person name="Wang J."/>
            <person name="Shi W."/>
            <person name="Du L."/>
            <person name="Sun Y."/>
            <person name="Zhan W."/>
            <person name="Jiang J."/>
            <person name="Wang Q."/>
            <person name="Zhang B."/>
            <person name="Ji P."/>
            <person name="Sakyi L.B."/>
            <person name="Cui X."/>
            <person name="Yuan T."/>
            <person name="Jiang B."/>
            <person name="Yang W."/>
            <person name="Lam T.T.-Y."/>
            <person name="Chang Q."/>
            <person name="Ding S."/>
            <person name="Wang X."/>
            <person name="Zhu J."/>
            <person name="Ruan X."/>
            <person name="Zhao L."/>
            <person name="Wei J."/>
            <person name="Que T."/>
            <person name="Du C."/>
            <person name="Cheng J."/>
            <person name="Dai P."/>
            <person name="Han X."/>
            <person name="Huang E."/>
            <person name="Gao Y."/>
            <person name="Liu J."/>
            <person name="Shao H."/>
            <person name="Ye R."/>
            <person name="Li L."/>
            <person name="Wei W."/>
            <person name="Wang X."/>
            <person name="Wang C."/>
            <person name="Huo Q."/>
            <person name="Li W."/>
            <person name="Guo W."/>
            <person name="Chen H."/>
            <person name="Chen S."/>
            <person name="Zhou L."/>
            <person name="Zhou L."/>
            <person name="Ni X."/>
            <person name="Tian J."/>
            <person name="Zhou Y."/>
            <person name="Sheng Y."/>
            <person name="Liu T."/>
            <person name="Pan Y."/>
            <person name="Xia L."/>
            <person name="Li J."/>
            <person name="Zhao F."/>
            <person name="Cao W."/>
        </authorList>
    </citation>
    <scope>NUCLEOTIDE SEQUENCE</scope>
    <source>
        <strain evidence="15">Rmic-2018</strain>
        <tissue evidence="15">Larvae</tissue>
    </source>
</reference>
<name>A0A9J6CYJ9_RHIMP</name>
<evidence type="ECO:0000313" key="15">
    <source>
        <dbReference type="EMBL" id="KAH7958025.1"/>
    </source>
</evidence>
<evidence type="ECO:0000256" key="10">
    <source>
        <dbReference type="ARBA" id="ARBA00023136"/>
    </source>
</evidence>
<dbReference type="PROSITE" id="PS51450">
    <property type="entry name" value="LRR"/>
    <property type="match status" value="1"/>
</dbReference>
<dbReference type="FunFam" id="3.40.50.10140:FF:000001">
    <property type="entry name" value="Toll-like receptor 2"/>
    <property type="match status" value="1"/>
</dbReference>
<keyword evidence="16" id="KW-1185">Reference proteome</keyword>
<dbReference type="Pfam" id="PF01582">
    <property type="entry name" value="TIR"/>
    <property type="match status" value="1"/>
</dbReference>
<dbReference type="InterPro" id="IPR001611">
    <property type="entry name" value="Leu-rich_rpt"/>
</dbReference>
<dbReference type="GO" id="GO:0007165">
    <property type="term" value="P:signal transduction"/>
    <property type="evidence" value="ECO:0007669"/>
    <property type="project" value="InterPro"/>
</dbReference>
<keyword evidence="10 13" id="KW-0472">Membrane</keyword>
<dbReference type="AlphaFoldDB" id="A0A9J6CYJ9"/>
<keyword evidence="3" id="KW-0399">Innate immunity</keyword>
<dbReference type="GO" id="GO:0045087">
    <property type="term" value="P:innate immune response"/>
    <property type="evidence" value="ECO:0007669"/>
    <property type="project" value="UniProtKB-KW"/>
</dbReference>
<dbReference type="SUPFAM" id="SSF52058">
    <property type="entry name" value="L domain-like"/>
    <property type="match status" value="1"/>
</dbReference>
<dbReference type="InterPro" id="IPR035897">
    <property type="entry name" value="Toll_tir_struct_dom_sf"/>
</dbReference>
<reference evidence="15" key="1">
    <citation type="journal article" date="2020" name="Cell">
        <title>Large-Scale Comparative Analyses of Tick Genomes Elucidate Their Genetic Diversity and Vector Capacities.</title>
        <authorList>
            <consortium name="Tick Genome and Microbiome Consortium (TIGMIC)"/>
            <person name="Jia N."/>
            <person name="Wang J."/>
            <person name="Shi W."/>
            <person name="Du L."/>
            <person name="Sun Y."/>
            <person name="Zhan W."/>
            <person name="Jiang J.F."/>
            <person name="Wang Q."/>
            <person name="Zhang B."/>
            <person name="Ji P."/>
            <person name="Bell-Sakyi L."/>
            <person name="Cui X.M."/>
            <person name="Yuan T.T."/>
            <person name="Jiang B.G."/>
            <person name="Yang W.F."/>
            <person name="Lam T.T."/>
            <person name="Chang Q.C."/>
            <person name="Ding S.J."/>
            <person name="Wang X.J."/>
            <person name="Zhu J.G."/>
            <person name="Ruan X.D."/>
            <person name="Zhao L."/>
            <person name="Wei J.T."/>
            <person name="Ye R.Z."/>
            <person name="Que T.C."/>
            <person name="Du C.H."/>
            <person name="Zhou Y.H."/>
            <person name="Cheng J.X."/>
            <person name="Dai P.F."/>
            <person name="Guo W.B."/>
            <person name="Han X.H."/>
            <person name="Huang E.J."/>
            <person name="Li L.F."/>
            <person name="Wei W."/>
            <person name="Gao Y.C."/>
            <person name="Liu J.Z."/>
            <person name="Shao H.Z."/>
            <person name="Wang X."/>
            <person name="Wang C.C."/>
            <person name="Yang T.C."/>
            <person name="Huo Q.B."/>
            <person name="Li W."/>
            <person name="Chen H.Y."/>
            <person name="Chen S.E."/>
            <person name="Zhou L.G."/>
            <person name="Ni X.B."/>
            <person name="Tian J.H."/>
            <person name="Sheng Y."/>
            <person name="Liu T."/>
            <person name="Pan Y.S."/>
            <person name="Xia L.Y."/>
            <person name="Li J."/>
            <person name="Zhao F."/>
            <person name="Cao W.C."/>
        </authorList>
    </citation>
    <scope>NUCLEOTIDE SEQUENCE</scope>
    <source>
        <strain evidence="15">Rmic-2018</strain>
    </source>
</reference>
<keyword evidence="7" id="KW-0677">Repeat</keyword>
<accession>A0A9J6CYJ9</accession>
<dbReference type="GO" id="GO:0038023">
    <property type="term" value="F:signaling receptor activity"/>
    <property type="evidence" value="ECO:0007669"/>
    <property type="project" value="TreeGrafter"/>
</dbReference>
<dbReference type="GO" id="GO:0005886">
    <property type="term" value="C:plasma membrane"/>
    <property type="evidence" value="ECO:0007669"/>
    <property type="project" value="TreeGrafter"/>
</dbReference>
<keyword evidence="9 13" id="KW-1133">Transmembrane helix</keyword>
<dbReference type="Proteomes" id="UP000821866">
    <property type="component" value="Unassembled WGS sequence"/>
</dbReference>
<dbReference type="EMBL" id="JABSTU010004614">
    <property type="protein sequence ID" value="KAH7958025.1"/>
    <property type="molecule type" value="Genomic_DNA"/>
</dbReference>
<evidence type="ECO:0000313" key="16">
    <source>
        <dbReference type="Proteomes" id="UP000821866"/>
    </source>
</evidence>
<sequence>MIEELNIERNNVKLWEPPLFSFMFKLKKLGLAHNNITKLDNKMLHDIRHVRDVEFGWNQWDCSSCDLNNIHSLLHEHPPNCSKCFSCATPPELFGNDVRNVTLRDDDCSLEWYRVYVVPTLLCFMVATILASIAYRKRWYIMYAFLYLRVTINGYRRQRNSDDFLFDGFLSYHTSDGDWVRDVLLPKLESPPMQFRLCVAERDFIPGMQITENICRAIAHSRKSLFVISREFCRSRWCMFELSLAQHRLFESDLQDGLVFIKMNDVGESEMSSLLQYLTKSRTYVQIPEDGSSETLQNLFWLQLHAALKK</sequence>
<feature type="domain" description="TIR" evidence="14">
    <location>
        <begin position="164"/>
        <end position="308"/>
    </location>
</feature>
<keyword evidence="11" id="KW-0675">Receptor</keyword>
<comment type="caution">
    <text evidence="15">The sequence shown here is derived from an EMBL/GenBank/DDBJ whole genome shotgun (WGS) entry which is preliminary data.</text>
</comment>
<proteinExistence type="inferred from homology"/>
<keyword evidence="12" id="KW-0325">Glycoprotein</keyword>
<evidence type="ECO:0000256" key="3">
    <source>
        <dbReference type="ARBA" id="ARBA00022588"/>
    </source>
</evidence>
<evidence type="ECO:0000256" key="8">
    <source>
        <dbReference type="ARBA" id="ARBA00022859"/>
    </source>
</evidence>
<evidence type="ECO:0000256" key="4">
    <source>
        <dbReference type="ARBA" id="ARBA00022614"/>
    </source>
</evidence>
<keyword evidence="6" id="KW-0732">Signal</keyword>
<dbReference type="PRINTS" id="PR01537">
    <property type="entry name" value="INTRLKN1R1F"/>
</dbReference>
<feature type="transmembrane region" description="Helical" evidence="13">
    <location>
        <begin position="113"/>
        <end position="135"/>
    </location>
</feature>
<evidence type="ECO:0000256" key="13">
    <source>
        <dbReference type="SAM" id="Phobius"/>
    </source>
</evidence>
<gene>
    <name evidence="15" type="ORF">HPB51_027988</name>
</gene>
<dbReference type="SUPFAM" id="SSF52200">
    <property type="entry name" value="Toll/Interleukin receptor TIR domain"/>
    <property type="match status" value="1"/>
</dbReference>
<evidence type="ECO:0000256" key="5">
    <source>
        <dbReference type="ARBA" id="ARBA00022692"/>
    </source>
</evidence>
<dbReference type="Gene3D" id="3.40.50.10140">
    <property type="entry name" value="Toll/interleukin-1 receptor homology (TIR) domain"/>
    <property type="match status" value="1"/>
</dbReference>
<protein>
    <recommendedName>
        <fullName evidence="14">TIR domain-containing protein</fullName>
    </recommendedName>
</protein>
<dbReference type="VEuPathDB" id="VectorBase:LOC119185739"/>
<keyword evidence="8" id="KW-0391">Immunity</keyword>